<dbReference type="GO" id="GO:0140359">
    <property type="term" value="F:ABC-type transporter activity"/>
    <property type="evidence" value="ECO:0007669"/>
    <property type="project" value="InterPro"/>
</dbReference>
<dbReference type="InterPro" id="IPR051328">
    <property type="entry name" value="T7SS_ABC-Transporter"/>
</dbReference>
<evidence type="ECO:0000256" key="2">
    <source>
        <dbReference type="ARBA" id="ARBA00022692"/>
    </source>
</evidence>
<evidence type="ECO:0000256" key="4">
    <source>
        <dbReference type="ARBA" id="ARBA00023136"/>
    </source>
</evidence>
<dbReference type="PANTHER" id="PTHR43077">
    <property type="entry name" value="TRANSPORT PERMEASE YVFS-RELATED"/>
    <property type="match status" value="1"/>
</dbReference>
<dbReference type="KEGG" id="lvi:G7068_07480"/>
<feature type="transmembrane region" description="Helical" evidence="5">
    <location>
        <begin position="519"/>
        <end position="539"/>
    </location>
</feature>
<keyword evidence="3 5" id="KW-1133">Transmembrane helix</keyword>
<dbReference type="PANTHER" id="PTHR43077:SF5">
    <property type="entry name" value="PHAGE INFECTION PROTEIN"/>
    <property type="match status" value="1"/>
</dbReference>
<accession>A0A6G7XER5</accession>
<name>A0A6G7XER5_9MICO</name>
<evidence type="ECO:0000259" key="6">
    <source>
        <dbReference type="Pfam" id="PF12698"/>
    </source>
</evidence>
<feature type="transmembrane region" description="Helical" evidence="5">
    <location>
        <begin position="21"/>
        <end position="42"/>
    </location>
</feature>
<dbReference type="NCBIfam" id="TIGR03062">
    <property type="entry name" value="pip_yhgE_Cterm"/>
    <property type="match status" value="1"/>
</dbReference>
<evidence type="ECO:0000313" key="7">
    <source>
        <dbReference type="EMBL" id="QIK63055.1"/>
    </source>
</evidence>
<dbReference type="GO" id="GO:0016020">
    <property type="term" value="C:membrane"/>
    <property type="evidence" value="ECO:0007669"/>
    <property type="project" value="UniProtKB-SubCell"/>
</dbReference>
<proteinExistence type="predicted"/>
<evidence type="ECO:0000256" key="3">
    <source>
        <dbReference type="ARBA" id="ARBA00022989"/>
    </source>
</evidence>
<evidence type="ECO:0000256" key="1">
    <source>
        <dbReference type="ARBA" id="ARBA00004141"/>
    </source>
</evidence>
<dbReference type="Proteomes" id="UP000502677">
    <property type="component" value="Chromosome"/>
</dbReference>
<comment type="subcellular location">
    <subcellularLocation>
        <location evidence="1">Membrane</location>
        <topology evidence="1">Multi-pass membrane protein</topology>
    </subcellularLocation>
</comment>
<evidence type="ECO:0000313" key="8">
    <source>
        <dbReference type="Proteomes" id="UP000502677"/>
    </source>
</evidence>
<reference evidence="7 8" key="1">
    <citation type="submission" date="2020-03" db="EMBL/GenBank/DDBJ databases">
        <title>Leucobacter sp. nov., isolated from beetles.</title>
        <authorList>
            <person name="Hyun D.-W."/>
            <person name="Bae J.-W."/>
        </authorList>
    </citation>
    <scope>NUCLEOTIDE SEQUENCE [LARGE SCALE GENOMIC DNA]</scope>
    <source>
        <strain evidence="7 8">HDW9C</strain>
    </source>
</reference>
<dbReference type="InterPro" id="IPR017500">
    <property type="entry name" value="Phage_infect_YhgE_N"/>
</dbReference>
<dbReference type="NCBIfam" id="TIGR03061">
    <property type="entry name" value="pip_yhgE_Nterm"/>
    <property type="match status" value="1"/>
</dbReference>
<feature type="domain" description="ABC-2 type transporter transmembrane" evidence="6">
    <location>
        <begin position="484"/>
        <end position="695"/>
    </location>
</feature>
<evidence type="ECO:0000256" key="5">
    <source>
        <dbReference type="SAM" id="Phobius"/>
    </source>
</evidence>
<dbReference type="InterPro" id="IPR013525">
    <property type="entry name" value="ABC2_TM"/>
</dbReference>
<keyword evidence="8" id="KW-1185">Reference proteome</keyword>
<gene>
    <name evidence="7" type="ORF">G7068_07480</name>
</gene>
<dbReference type="EMBL" id="CP049863">
    <property type="protein sequence ID" value="QIK63055.1"/>
    <property type="molecule type" value="Genomic_DNA"/>
</dbReference>
<keyword evidence="4 5" id="KW-0472">Membrane</keyword>
<feature type="transmembrane region" description="Helical" evidence="5">
    <location>
        <begin position="676"/>
        <end position="698"/>
    </location>
</feature>
<dbReference type="Gene3D" id="3.40.1710.10">
    <property type="entry name" value="abc type-2 transporter like domain"/>
    <property type="match status" value="1"/>
</dbReference>
<protein>
    <submittedName>
        <fullName evidence="7">YhgE/Pip domain-containing protein</fullName>
    </submittedName>
</protein>
<keyword evidence="2 5" id="KW-0812">Transmembrane</keyword>
<dbReference type="AlphaFoldDB" id="A0A6G7XER5"/>
<feature type="transmembrane region" description="Helical" evidence="5">
    <location>
        <begin position="589"/>
        <end position="607"/>
    </location>
</feature>
<dbReference type="NCBIfam" id="TIGR03057">
    <property type="entry name" value="xxxLxxG_by_4"/>
    <property type="match status" value="3"/>
</dbReference>
<feature type="transmembrane region" description="Helical" evidence="5">
    <location>
        <begin position="560"/>
        <end position="583"/>
    </location>
</feature>
<dbReference type="RefSeq" id="WP_166290718.1">
    <property type="nucleotide sequence ID" value="NZ_CP049863.1"/>
</dbReference>
<sequence>MSLFTTGTELGRFRKGTLPKIAIAVLLFIPLIYGALYLWAFWAPTDNMDRLPVAIVNLDKPAEKPDGGELSAGADVVHELLDGGDLDWQTTNAKEAAERVSDGDVYFSVTIPADFSATLAGLQDDPKAGQIDVVYNDNNSFLASTLGKQAMVQLRDAVAETTTRTAAEQVLVGVEKLSDGTRDAAKAADKLNDGSAALEQASGKLSAGLGDFSEGTSQLADSAPQLAAGVNTLANGLGEATTGSATLASGSAELASKTSEASTGATALSEGMTALSEGVSTLNTKTGEAAAGGAQLSTGIGNLAAGAESVAQGTGLIAQLAAANPDMTLAQLDAAFAGKGSSLGALAQGASALQTGAGTAATSASTLSEGLSGLSQATTTLNSKTAEASTGAANLSGGLAQLATGAQTVSDGNATLSSKLGTAATGANTLASKSSELVPGTAKLSEGAKKADAGSTQLAEGATKLHEGSDTFATKLSDGAKEAPSFASGQTDRIATTMAAPVELHETTENPVQGFGEGFAPFFIALATFVGALITWLILHAMPRRPLATNTSGLRTVLAGFWPAAIIGVGQVAIMMAVLVFGIGIRPAHWLGMSLFMLLVTFAFLALQQMFIVLLGTATGRVVSLVLLMLQLSSSGGTYPVETTPGFFQALHPFMPASYVVDGLRQMIGGGVDYRFWVALAVMFAVLLGSLALSAASARSQKVWTMKRLHPELAI</sequence>
<dbReference type="Pfam" id="PF12698">
    <property type="entry name" value="ABC2_membrane_3"/>
    <property type="match status" value="2"/>
</dbReference>
<dbReference type="InterPro" id="IPR023908">
    <property type="entry name" value="xxxLxxG_rpt"/>
</dbReference>
<organism evidence="7 8">
    <name type="scientific">Leucobacter viscericola</name>
    <dbReference type="NCBI Taxonomy" id="2714935"/>
    <lineage>
        <taxon>Bacteria</taxon>
        <taxon>Bacillati</taxon>
        <taxon>Actinomycetota</taxon>
        <taxon>Actinomycetes</taxon>
        <taxon>Micrococcales</taxon>
        <taxon>Microbacteriaceae</taxon>
        <taxon>Leucobacter</taxon>
    </lineage>
</organism>
<dbReference type="InterPro" id="IPR017501">
    <property type="entry name" value="Phage_infect_YhgE_C"/>
</dbReference>
<feature type="domain" description="ABC-2 type transporter transmembrane" evidence="6">
    <location>
        <begin position="23"/>
        <end position="158"/>
    </location>
</feature>